<dbReference type="Proteomes" id="UP001054837">
    <property type="component" value="Unassembled WGS sequence"/>
</dbReference>
<gene>
    <name evidence="1" type="ORF">CDAR_280391</name>
</gene>
<sequence>MLSGVLGFGTNTFGDVKPNSFERDHDKMARRVLCYISTFNFRKEMGCSGQVCCISELRVFRDAKPKAYEGRHDKMAQRVLCYVPTFNFGKEMG</sequence>
<dbReference type="AlphaFoldDB" id="A0AAV4VFB1"/>
<evidence type="ECO:0000313" key="2">
    <source>
        <dbReference type="Proteomes" id="UP001054837"/>
    </source>
</evidence>
<organism evidence="1 2">
    <name type="scientific">Caerostris darwini</name>
    <dbReference type="NCBI Taxonomy" id="1538125"/>
    <lineage>
        <taxon>Eukaryota</taxon>
        <taxon>Metazoa</taxon>
        <taxon>Ecdysozoa</taxon>
        <taxon>Arthropoda</taxon>
        <taxon>Chelicerata</taxon>
        <taxon>Arachnida</taxon>
        <taxon>Araneae</taxon>
        <taxon>Araneomorphae</taxon>
        <taxon>Entelegynae</taxon>
        <taxon>Araneoidea</taxon>
        <taxon>Araneidae</taxon>
        <taxon>Caerostris</taxon>
    </lineage>
</organism>
<comment type="caution">
    <text evidence="1">The sequence shown here is derived from an EMBL/GenBank/DDBJ whole genome shotgun (WGS) entry which is preliminary data.</text>
</comment>
<keyword evidence="2" id="KW-1185">Reference proteome</keyword>
<protein>
    <submittedName>
        <fullName evidence="1">Uncharacterized protein</fullName>
    </submittedName>
</protein>
<reference evidence="1 2" key="1">
    <citation type="submission" date="2021-06" db="EMBL/GenBank/DDBJ databases">
        <title>Caerostris darwini draft genome.</title>
        <authorList>
            <person name="Kono N."/>
            <person name="Arakawa K."/>
        </authorList>
    </citation>
    <scope>NUCLEOTIDE SEQUENCE [LARGE SCALE GENOMIC DNA]</scope>
</reference>
<accession>A0AAV4VFB1</accession>
<evidence type="ECO:0000313" key="1">
    <source>
        <dbReference type="EMBL" id="GIY68972.1"/>
    </source>
</evidence>
<dbReference type="EMBL" id="BPLQ01012976">
    <property type="protein sequence ID" value="GIY68972.1"/>
    <property type="molecule type" value="Genomic_DNA"/>
</dbReference>
<proteinExistence type="predicted"/>
<name>A0AAV4VFB1_9ARAC</name>